<sequence length="132" mass="14815">MAQRCFQRTRVDWLWPFMTAGQASNDDPRLNPPEEEIASLTCRRVLVAVAEKDTLRERGCLPPRPLQRLLCAHCHRRRGNAGGVGGRGPRLPPLQPAARHQQEAHGEHRALHQPASKAYDTRCPSPAVYGRI</sequence>
<dbReference type="Proteomes" id="UP000823388">
    <property type="component" value="Chromosome 2K"/>
</dbReference>
<evidence type="ECO:0000259" key="2">
    <source>
        <dbReference type="Pfam" id="PF07859"/>
    </source>
</evidence>
<dbReference type="InterPro" id="IPR013094">
    <property type="entry name" value="AB_hydrolase_3"/>
</dbReference>
<reference evidence="3" key="1">
    <citation type="submission" date="2020-05" db="EMBL/GenBank/DDBJ databases">
        <title>WGS assembly of Panicum virgatum.</title>
        <authorList>
            <person name="Lovell J.T."/>
            <person name="Jenkins J."/>
            <person name="Shu S."/>
            <person name="Juenger T.E."/>
            <person name="Schmutz J."/>
        </authorList>
    </citation>
    <scope>NUCLEOTIDE SEQUENCE</scope>
    <source>
        <strain evidence="3">AP13</strain>
    </source>
</reference>
<evidence type="ECO:0000313" key="3">
    <source>
        <dbReference type="EMBL" id="KAG2639709.1"/>
    </source>
</evidence>
<feature type="compositionally biased region" description="Basic and acidic residues" evidence="1">
    <location>
        <begin position="100"/>
        <end position="110"/>
    </location>
</feature>
<dbReference type="Pfam" id="PF07859">
    <property type="entry name" value="Abhydrolase_3"/>
    <property type="match status" value="1"/>
</dbReference>
<organism evidence="3 4">
    <name type="scientific">Panicum virgatum</name>
    <name type="common">Blackwell switchgrass</name>
    <dbReference type="NCBI Taxonomy" id="38727"/>
    <lineage>
        <taxon>Eukaryota</taxon>
        <taxon>Viridiplantae</taxon>
        <taxon>Streptophyta</taxon>
        <taxon>Embryophyta</taxon>
        <taxon>Tracheophyta</taxon>
        <taxon>Spermatophyta</taxon>
        <taxon>Magnoliopsida</taxon>
        <taxon>Liliopsida</taxon>
        <taxon>Poales</taxon>
        <taxon>Poaceae</taxon>
        <taxon>PACMAD clade</taxon>
        <taxon>Panicoideae</taxon>
        <taxon>Panicodae</taxon>
        <taxon>Paniceae</taxon>
        <taxon>Panicinae</taxon>
        <taxon>Panicum</taxon>
        <taxon>Panicum sect. Hiantes</taxon>
    </lineage>
</organism>
<dbReference type="InterPro" id="IPR029058">
    <property type="entry name" value="AB_hydrolase_fold"/>
</dbReference>
<keyword evidence="4" id="KW-1185">Reference proteome</keyword>
<feature type="domain" description="Alpha/beta hydrolase fold-3" evidence="2">
    <location>
        <begin position="5"/>
        <end position="59"/>
    </location>
</feature>
<dbReference type="EMBL" id="CM029039">
    <property type="protein sequence ID" value="KAG2639709.1"/>
    <property type="molecule type" value="Genomic_DNA"/>
</dbReference>
<dbReference type="AlphaFoldDB" id="A0A8T0W8W0"/>
<comment type="caution">
    <text evidence="3">The sequence shown here is derived from an EMBL/GenBank/DDBJ whole genome shotgun (WGS) entry which is preliminary data.</text>
</comment>
<proteinExistence type="predicted"/>
<feature type="region of interest" description="Disordered" evidence="1">
    <location>
        <begin position="79"/>
        <end position="132"/>
    </location>
</feature>
<name>A0A8T0W8W0_PANVG</name>
<dbReference type="GO" id="GO:0016787">
    <property type="term" value="F:hydrolase activity"/>
    <property type="evidence" value="ECO:0007669"/>
    <property type="project" value="InterPro"/>
</dbReference>
<dbReference type="Gene3D" id="3.40.50.1820">
    <property type="entry name" value="alpha/beta hydrolase"/>
    <property type="match status" value="1"/>
</dbReference>
<protein>
    <recommendedName>
        <fullName evidence="2">Alpha/beta hydrolase fold-3 domain-containing protein</fullName>
    </recommendedName>
</protein>
<evidence type="ECO:0000256" key="1">
    <source>
        <dbReference type="SAM" id="MobiDB-lite"/>
    </source>
</evidence>
<accession>A0A8T0W8W0</accession>
<evidence type="ECO:0000313" key="4">
    <source>
        <dbReference type="Proteomes" id="UP000823388"/>
    </source>
</evidence>
<gene>
    <name evidence="3" type="ORF">PVAP13_2KG032132</name>
</gene>